<dbReference type="EMBL" id="AP028679">
    <property type="protein sequence ID" value="BEQ16320.1"/>
    <property type="molecule type" value="Genomic_DNA"/>
</dbReference>
<accession>A0AAU9EHT5</accession>
<gene>
    <name evidence="1" type="ORF">FAK_33860</name>
</gene>
<dbReference type="InterPro" id="IPR035903">
    <property type="entry name" value="HesB-like_dom_sf"/>
</dbReference>
<dbReference type="AlphaFoldDB" id="A0AAU9EHT5"/>
<dbReference type="Proteomes" id="UP001366166">
    <property type="component" value="Chromosome"/>
</dbReference>
<organism evidence="1 2">
    <name type="scientific">Desulfoferula mesophila</name>
    <dbReference type="NCBI Taxonomy" id="3058419"/>
    <lineage>
        <taxon>Bacteria</taxon>
        <taxon>Pseudomonadati</taxon>
        <taxon>Thermodesulfobacteriota</taxon>
        <taxon>Desulfarculia</taxon>
        <taxon>Desulfarculales</taxon>
        <taxon>Desulfarculaceae</taxon>
        <taxon>Desulfoferula</taxon>
    </lineage>
</organism>
<keyword evidence="2" id="KW-1185">Reference proteome</keyword>
<sequence length="72" mass="7734">MVLDEPKENDDKYEVDGLTYLIDKDLSSNSGKITVDFVDNGWQQGFTVNAEKPLVSEGDSCSTSGGCSSCGH</sequence>
<evidence type="ECO:0000313" key="1">
    <source>
        <dbReference type="EMBL" id="BEQ16320.1"/>
    </source>
</evidence>
<name>A0AAU9EHT5_9BACT</name>
<proteinExistence type="predicted"/>
<evidence type="ECO:0000313" key="2">
    <source>
        <dbReference type="Proteomes" id="UP001366166"/>
    </source>
</evidence>
<dbReference type="SUPFAM" id="SSF89360">
    <property type="entry name" value="HesB-like domain"/>
    <property type="match status" value="1"/>
</dbReference>
<protein>
    <submittedName>
        <fullName evidence="1">Uncharacterized protein</fullName>
    </submittedName>
</protein>
<reference evidence="2" key="1">
    <citation type="journal article" date="2023" name="Arch. Microbiol.">
        <title>Desulfoferula mesophilus gen. nov. sp. nov., a mesophilic sulfate-reducing bacterium isolated from a brackish lake sediment.</title>
        <authorList>
            <person name="Watanabe T."/>
            <person name="Yabe T."/>
            <person name="Tsuji J.M."/>
            <person name="Fukui M."/>
        </authorList>
    </citation>
    <scope>NUCLEOTIDE SEQUENCE [LARGE SCALE GENOMIC DNA]</scope>
    <source>
        <strain evidence="2">12FAK</strain>
    </source>
</reference>
<dbReference type="Gene3D" id="2.60.300.12">
    <property type="entry name" value="HesB-like domain"/>
    <property type="match status" value="1"/>
</dbReference>
<dbReference type="KEGG" id="dmp:FAK_33860"/>